<feature type="domain" description="PiggyBac transposable element-derived protein" evidence="1">
    <location>
        <begin position="1"/>
        <end position="162"/>
    </location>
</feature>
<keyword evidence="3" id="KW-1185">Reference proteome</keyword>
<dbReference type="EMBL" id="VTPC01000819">
    <property type="protein sequence ID" value="KAF2904214.1"/>
    <property type="molecule type" value="Genomic_DNA"/>
</dbReference>
<dbReference type="Proteomes" id="UP000801492">
    <property type="component" value="Unassembled WGS sequence"/>
</dbReference>
<gene>
    <name evidence="2" type="ORF">ILUMI_01962</name>
</gene>
<dbReference type="Pfam" id="PF13843">
    <property type="entry name" value="DDE_Tnp_1_7"/>
    <property type="match status" value="1"/>
</dbReference>
<dbReference type="AlphaFoldDB" id="A0A8K0GL89"/>
<accession>A0A8K0GL89</accession>
<protein>
    <recommendedName>
        <fullName evidence="1">PiggyBac transposable element-derived protein domain-containing protein</fullName>
    </recommendedName>
</protein>
<evidence type="ECO:0000313" key="3">
    <source>
        <dbReference type="Proteomes" id="UP000801492"/>
    </source>
</evidence>
<dbReference type="PANTHER" id="PTHR46599:SF6">
    <property type="entry name" value="DUAL SPECIFICITY PHOSPHATASE 26"/>
    <property type="match status" value="1"/>
</dbReference>
<name>A0A8K0GL89_IGNLU</name>
<reference evidence="2" key="1">
    <citation type="submission" date="2019-08" db="EMBL/GenBank/DDBJ databases">
        <title>The genome of the North American firefly Photinus pyralis.</title>
        <authorList>
            <consortium name="Photinus pyralis genome working group"/>
            <person name="Fallon T.R."/>
            <person name="Sander Lower S.E."/>
            <person name="Weng J.-K."/>
        </authorList>
    </citation>
    <scope>NUCLEOTIDE SEQUENCE</scope>
    <source>
        <strain evidence="2">TRF0915ILg1</strain>
        <tissue evidence="2">Whole body</tissue>
    </source>
</reference>
<dbReference type="InterPro" id="IPR029526">
    <property type="entry name" value="PGBD"/>
</dbReference>
<dbReference type="PANTHER" id="PTHR46599">
    <property type="entry name" value="PIGGYBAC TRANSPOSABLE ELEMENT-DERIVED PROTEIN 4"/>
    <property type="match status" value="1"/>
</dbReference>
<comment type="caution">
    <text evidence="2">The sequence shown here is derived from an EMBL/GenBank/DDBJ whole genome shotgun (WGS) entry which is preliminary data.</text>
</comment>
<organism evidence="2 3">
    <name type="scientific">Ignelater luminosus</name>
    <name type="common">Cucubano</name>
    <name type="synonym">Pyrophorus luminosus</name>
    <dbReference type="NCBI Taxonomy" id="2038154"/>
    <lineage>
        <taxon>Eukaryota</taxon>
        <taxon>Metazoa</taxon>
        <taxon>Ecdysozoa</taxon>
        <taxon>Arthropoda</taxon>
        <taxon>Hexapoda</taxon>
        <taxon>Insecta</taxon>
        <taxon>Pterygota</taxon>
        <taxon>Neoptera</taxon>
        <taxon>Endopterygota</taxon>
        <taxon>Coleoptera</taxon>
        <taxon>Polyphaga</taxon>
        <taxon>Elateriformia</taxon>
        <taxon>Elateroidea</taxon>
        <taxon>Elateridae</taxon>
        <taxon>Agrypninae</taxon>
        <taxon>Pyrophorini</taxon>
        <taxon>Ignelater</taxon>
    </lineage>
</organism>
<proteinExistence type="predicted"/>
<dbReference type="OrthoDB" id="10038921at2759"/>
<evidence type="ECO:0000313" key="2">
    <source>
        <dbReference type="EMBL" id="KAF2904214.1"/>
    </source>
</evidence>
<sequence>MPRTRFSQISSWMRFVNKDTRQERRENDKMAPIRDVFLTFVKDCQKHYNPCSHLTVDEQLVPFRGKCPFRVFMKCKPAKYGIRIWILADVDTSYCKNLQVYLGKRGNAPERDQEERVVLDMVSVLGPGYGITTDNFFTSLELDEELIDKKLTICGTLRRNKACIFPEFMPS</sequence>
<evidence type="ECO:0000259" key="1">
    <source>
        <dbReference type="Pfam" id="PF13843"/>
    </source>
</evidence>